<organism evidence="2 3">
    <name type="scientific">Clostridium cibarium</name>
    <dbReference type="NCBI Taxonomy" id="2762247"/>
    <lineage>
        <taxon>Bacteria</taxon>
        <taxon>Bacillati</taxon>
        <taxon>Bacillota</taxon>
        <taxon>Clostridia</taxon>
        <taxon>Eubacteriales</taxon>
        <taxon>Clostridiaceae</taxon>
        <taxon>Clostridium</taxon>
    </lineage>
</organism>
<dbReference type="Proteomes" id="UP000627781">
    <property type="component" value="Unassembled WGS sequence"/>
</dbReference>
<accession>A0ABR8PV42</accession>
<keyword evidence="3" id="KW-1185">Reference proteome</keyword>
<name>A0ABR8PV42_9CLOT</name>
<dbReference type="EMBL" id="JACSRA010000018">
    <property type="protein sequence ID" value="MBD7912032.1"/>
    <property type="molecule type" value="Genomic_DNA"/>
</dbReference>
<comment type="caution">
    <text evidence="2">The sequence shown here is derived from an EMBL/GenBank/DDBJ whole genome shotgun (WGS) entry which is preliminary data.</text>
</comment>
<keyword evidence="1" id="KW-0812">Transmembrane</keyword>
<dbReference type="RefSeq" id="WP_191768919.1">
    <property type="nucleotide sequence ID" value="NZ_JACSRA010000018.1"/>
</dbReference>
<protein>
    <submittedName>
        <fullName evidence="2">Uncharacterized protein</fullName>
    </submittedName>
</protein>
<evidence type="ECO:0000256" key="1">
    <source>
        <dbReference type="SAM" id="Phobius"/>
    </source>
</evidence>
<evidence type="ECO:0000313" key="3">
    <source>
        <dbReference type="Proteomes" id="UP000627781"/>
    </source>
</evidence>
<feature type="transmembrane region" description="Helical" evidence="1">
    <location>
        <begin position="14"/>
        <end position="37"/>
    </location>
</feature>
<sequence>MSYITWNKGAFNSIMRYIGAASIGTVIGVIIASNSLWRTNEKRYFKFMSKNQKL</sequence>
<evidence type="ECO:0000313" key="2">
    <source>
        <dbReference type="EMBL" id="MBD7912032.1"/>
    </source>
</evidence>
<gene>
    <name evidence="2" type="ORF">H9661_11750</name>
</gene>
<proteinExistence type="predicted"/>
<keyword evidence="1" id="KW-1133">Transmembrane helix</keyword>
<reference evidence="2 3" key="1">
    <citation type="submission" date="2020-08" db="EMBL/GenBank/DDBJ databases">
        <title>A Genomic Blueprint of the Chicken Gut Microbiome.</title>
        <authorList>
            <person name="Gilroy R."/>
            <person name="Ravi A."/>
            <person name="Getino M."/>
            <person name="Pursley I."/>
            <person name="Horton D.L."/>
            <person name="Alikhan N.-F."/>
            <person name="Baker D."/>
            <person name="Gharbi K."/>
            <person name="Hall N."/>
            <person name="Watson M."/>
            <person name="Adriaenssens E.M."/>
            <person name="Foster-Nyarko E."/>
            <person name="Jarju S."/>
            <person name="Secka A."/>
            <person name="Antonio M."/>
            <person name="Oren A."/>
            <person name="Chaudhuri R."/>
            <person name="La Ragione R.M."/>
            <person name="Hildebrand F."/>
            <person name="Pallen M.J."/>
        </authorList>
    </citation>
    <scope>NUCLEOTIDE SEQUENCE [LARGE SCALE GENOMIC DNA]</scope>
    <source>
        <strain evidence="2 3">Sa3CVN1</strain>
    </source>
</reference>
<keyword evidence="1" id="KW-0472">Membrane</keyword>